<evidence type="ECO:0000313" key="6">
    <source>
        <dbReference type="Proteomes" id="UP000199072"/>
    </source>
</evidence>
<keyword evidence="3" id="KW-0804">Transcription</keyword>
<dbReference type="Pfam" id="PF12833">
    <property type="entry name" value="HTH_18"/>
    <property type="match status" value="1"/>
</dbReference>
<gene>
    <name evidence="5" type="ORF">SAMN05216464_105243</name>
</gene>
<dbReference type="AlphaFoldDB" id="A0A1G7C0Q5"/>
<proteinExistence type="predicted"/>
<protein>
    <submittedName>
        <fullName evidence="5">AraC-type DNA-binding protein</fullName>
    </submittedName>
</protein>
<evidence type="ECO:0000313" key="5">
    <source>
        <dbReference type="EMBL" id="SDE32938.1"/>
    </source>
</evidence>
<evidence type="ECO:0000256" key="1">
    <source>
        <dbReference type="ARBA" id="ARBA00023015"/>
    </source>
</evidence>
<dbReference type="InterPro" id="IPR037923">
    <property type="entry name" value="HTH-like"/>
</dbReference>
<dbReference type="PROSITE" id="PS01124">
    <property type="entry name" value="HTH_ARAC_FAMILY_2"/>
    <property type="match status" value="1"/>
</dbReference>
<dbReference type="PANTHER" id="PTHR43280">
    <property type="entry name" value="ARAC-FAMILY TRANSCRIPTIONAL REGULATOR"/>
    <property type="match status" value="1"/>
</dbReference>
<dbReference type="STRING" id="1391627.SAMN05216464_105243"/>
<dbReference type="InterPro" id="IPR009057">
    <property type="entry name" value="Homeodomain-like_sf"/>
</dbReference>
<reference evidence="5 6" key="1">
    <citation type="submission" date="2016-10" db="EMBL/GenBank/DDBJ databases">
        <authorList>
            <person name="de Groot N.N."/>
        </authorList>
    </citation>
    <scope>NUCLEOTIDE SEQUENCE [LARGE SCALE GENOMIC DNA]</scope>
    <source>
        <strain evidence="5 6">47C3B</strain>
    </source>
</reference>
<evidence type="ECO:0000259" key="4">
    <source>
        <dbReference type="PROSITE" id="PS01124"/>
    </source>
</evidence>
<dbReference type="PANTHER" id="PTHR43280:SF2">
    <property type="entry name" value="HTH-TYPE TRANSCRIPTIONAL REGULATOR EXSA"/>
    <property type="match status" value="1"/>
</dbReference>
<keyword evidence="2 5" id="KW-0238">DNA-binding</keyword>
<dbReference type="OrthoDB" id="2585681at2"/>
<dbReference type="PRINTS" id="PR00032">
    <property type="entry name" value="HTHARAC"/>
</dbReference>
<name>A0A1G7C0Q5_9SPHI</name>
<dbReference type="SUPFAM" id="SSF46689">
    <property type="entry name" value="Homeodomain-like"/>
    <property type="match status" value="1"/>
</dbReference>
<accession>A0A1G7C0Q5</accession>
<dbReference type="RefSeq" id="WP_091149814.1">
    <property type="nucleotide sequence ID" value="NZ_FNAI01000005.1"/>
</dbReference>
<dbReference type="InterPro" id="IPR020449">
    <property type="entry name" value="Tscrpt_reg_AraC-type_HTH"/>
</dbReference>
<dbReference type="Gene3D" id="1.10.10.60">
    <property type="entry name" value="Homeodomain-like"/>
    <property type="match status" value="1"/>
</dbReference>
<dbReference type="GO" id="GO:0043565">
    <property type="term" value="F:sequence-specific DNA binding"/>
    <property type="evidence" value="ECO:0007669"/>
    <property type="project" value="InterPro"/>
</dbReference>
<dbReference type="GO" id="GO:0003700">
    <property type="term" value="F:DNA-binding transcription factor activity"/>
    <property type="evidence" value="ECO:0007669"/>
    <property type="project" value="InterPro"/>
</dbReference>
<dbReference type="SUPFAM" id="SSF51215">
    <property type="entry name" value="Regulatory protein AraC"/>
    <property type="match status" value="1"/>
</dbReference>
<dbReference type="Proteomes" id="UP000199072">
    <property type="component" value="Unassembled WGS sequence"/>
</dbReference>
<dbReference type="SMART" id="SM00342">
    <property type="entry name" value="HTH_ARAC"/>
    <property type="match status" value="1"/>
</dbReference>
<sequence>MKDIPVHQLKERVSSGLDIWHFVPGDEPDEEDTLGAHRDDHYIFFVLESGSASLMVDFQEFAFVAGSLYYLLPGQVHHRINAGVSYGWFLAVDSLLVTPDYQQVFEDHLQLQQPFSLNPQQLKQCQDVLSLLYEKYFEDDKNPFYLPVVHSLLQSFVGMAAGCYSQLNDKRLQSSRPSQLAQQFKKLLALHIRKVKSPSAYAGMLNVSETYLNEALKKITGFSVSYWIQQEVILEAKRLLYYTEMNVKEIAHDLGYEDHAYFSRLFKKAEGITPLSFRSSYRK</sequence>
<organism evidence="5 6">
    <name type="scientific">Mucilaginibacter pineti</name>
    <dbReference type="NCBI Taxonomy" id="1391627"/>
    <lineage>
        <taxon>Bacteria</taxon>
        <taxon>Pseudomonadati</taxon>
        <taxon>Bacteroidota</taxon>
        <taxon>Sphingobacteriia</taxon>
        <taxon>Sphingobacteriales</taxon>
        <taxon>Sphingobacteriaceae</taxon>
        <taxon>Mucilaginibacter</taxon>
    </lineage>
</organism>
<evidence type="ECO:0000256" key="2">
    <source>
        <dbReference type="ARBA" id="ARBA00023125"/>
    </source>
</evidence>
<keyword evidence="1" id="KW-0805">Transcription regulation</keyword>
<dbReference type="InterPro" id="IPR018060">
    <property type="entry name" value="HTH_AraC"/>
</dbReference>
<evidence type="ECO:0000256" key="3">
    <source>
        <dbReference type="ARBA" id="ARBA00023163"/>
    </source>
</evidence>
<feature type="domain" description="HTH araC/xylS-type" evidence="4">
    <location>
        <begin position="182"/>
        <end position="280"/>
    </location>
</feature>
<keyword evidence="6" id="KW-1185">Reference proteome</keyword>
<dbReference type="EMBL" id="FNAI01000005">
    <property type="protein sequence ID" value="SDE32938.1"/>
    <property type="molecule type" value="Genomic_DNA"/>
</dbReference>